<feature type="transmembrane region" description="Helical" evidence="2">
    <location>
        <begin position="674"/>
        <end position="694"/>
    </location>
</feature>
<keyword evidence="5" id="KW-1185">Reference proteome</keyword>
<dbReference type="AlphaFoldDB" id="A0A2J6QDW3"/>
<feature type="compositionally biased region" description="Polar residues" evidence="1">
    <location>
        <begin position="354"/>
        <end position="370"/>
    </location>
</feature>
<name>A0A2J6QDW3_9HELO</name>
<dbReference type="STRING" id="1745343.A0A2J6QDW3"/>
<feature type="compositionally biased region" description="Basic and acidic residues" evidence="1">
    <location>
        <begin position="79"/>
        <end position="91"/>
    </location>
</feature>
<feature type="region of interest" description="Disordered" evidence="1">
    <location>
        <begin position="1"/>
        <end position="97"/>
    </location>
</feature>
<feature type="domain" description="Bacteriophage T5 Orf172 DNA-binding" evidence="3">
    <location>
        <begin position="477"/>
        <end position="582"/>
    </location>
</feature>
<dbReference type="InterPro" id="IPR018306">
    <property type="entry name" value="Phage_T5_Orf172_DNA-bd"/>
</dbReference>
<feature type="compositionally biased region" description="Polar residues" evidence="1">
    <location>
        <begin position="312"/>
        <end position="336"/>
    </location>
</feature>
<keyword evidence="2" id="KW-0472">Membrane</keyword>
<dbReference type="OrthoDB" id="3565211at2759"/>
<feature type="transmembrane region" description="Helical" evidence="2">
    <location>
        <begin position="646"/>
        <end position="668"/>
    </location>
</feature>
<feature type="compositionally biased region" description="Basic and acidic residues" evidence="1">
    <location>
        <begin position="149"/>
        <end position="161"/>
    </location>
</feature>
<dbReference type="Proteomes" id="UP000235672">
    <property type="component" value="Unassembled WGS sequence"/>
</dbReference>
<evidence type="ECO:0000313" key="4">
    <source>
        <dbReference type="EMBL" id="PMD24459.1"/>
    </source>
</evidence>
<reference evidence="4 5" key="1">
    <citation type="submission" date="2016-05" db="EMBL/GenBank/DDBJ databases">
        <title>A degradative enzymes factory behind the ericoid mycorrhizal symbiosis.</title>
        <authorList>
            <consortium name="DOE Joint Genome Institute"/>
            <person name="Martino E."/>
            <person name="Morin E."/>
            <person name="Grelet G."/>
            <person name="Kuo A."/>
            <person name="Kohler A."/>
            <person name="Daghino S."/>
            <person name="Barry K."/>
            <person name="Choi C."/>
            <person name="Cichocki N."/>
            <person name="Clum A."/>
            <person name="Copeland A."/>
            <person name="Hainaut M."/>
            <person name="Haridas S."/>
            <person name="Labutti K."/>
            <person name="Lindquist E."/>
            <person name="Lipzen A."/>
            <person name="Khouja H.-R."/>
            <person name="Murat C."/>
            <person name="Ohm R."/>
            <person name="Olson A."/>
            <person name="Spatafora J."/>
            <person name="Veneault-Fourrey C."/>
            <person name="Henrissat B."/>
            <person name="Grigoriev I."/>
            <person name="Martin F."/>
            <person name="Perotto S."/>
        </authorList>
    </citation>
    <scope>NUCLEOTIDE SEQUENCE [LARGE SCALE GENOMIC DNA]</scope>
    <source>
        <strain evidence="4 5">UAMH 7357</strain>
    </source>
</reference>
<feature type="compositionally biased region" description="Basic and acidic residues" evidence="1">
    <location>
        <begin position="8"/>
        <end position="19"/>
    </location>
</feature>
<dbReference type="SMART" id="SM00974">
    <property type="entry name" value="T5orf172"/>
    <property type="match status" value="1"/>
</dbReference>
<evidence type="ECO:0000256" key="2">
    <source>
        <dbReference type="SAM" id="Phobius"/>
    </source>
</evidence>
<proteinExistence type="predicted"/>
<keyword evidence="2" id="KW-1133">Transmembrane helix</keyword>
<feature type="region of interest" description="Disordered" evidence="1">
    <location>
        <begin position="138"/>
        <end position="394"/>
    </location>
</feature>
<evidence type="ECO:0000313" key="5">
    <source>
        <dbReference type="Proteomes" id="UP000235672"/>
    </source>
</evidence>
<feature type="compositionally biased region" description="Low complexity" evidence="1">
    <location>
        <begin position="46"/>
        <end position="59"/>
    </location>
</feature>
<evidence type="ECO:0000256" key="1">
    <source>
        <dbReference type="SAM" id="MobiDB-lite"/>
    </source>
</evidence>
<dbReference type="EMBL" id="KZ613472">
    <property type="protein sequence ID" value="PMD24459.1"/>
    <property type="molecule type" value="Genomic_DNA"/>
</dbReference>
<protein>
    <recommendedName>
        <fullName evidence="3">Bacteriophage T5 Orf172 DNA-binding domain-containing protein</fullName>
    </recommendedName>
</protein>
<sequence length="696" mass="77542">MPRAKSISKVDTEREDKPKSALRRSSRNKPTENTPLRPNLNTLPTASSSSSSSGSSASSIFGRSVKSLDTPLSTPIPEESSRTGGKDHEVITDLDAPPLSLEEKFLKHGIQYPTQDSNGSAKTLDNIDLIQKGISNLSLQDDNGLSNDRLPKDGISDEEPSKGTPSKRRSTAVTNAKYASFRPGTTSYRLEGKDKAKAKARSISQSGDMTKWREQDTSSDSDASEANGMRSSKPGQPTPSPSKKTFPTIQLPSAFNIDDEVGELNESSISLQGSGLPAIEAHREEESALLKPGRSHKRSKSAQTYRHDRSDSTGLPTATQVPKSGQSSPGISTSPEIHNMRRRSTGSLDASGRASASVNDTSQIAHTKSQAKPASTPKTKKPRASGRRSQGEINTKQDFPELEHYWTSEKDLGGLRTEILEAIKGKTVSKYARLRAIRIDINNMWKAWVDTSGKTPRASALEEDGYIYIFRSKPDAFPGSKYVKIGMTKQTPEKRRRKWENQCNFECILIEDAKDKRFLHPQAVERIIHTELYNERRKYKCNECGHGHDLDLGADGVRATATEHGEWFEITEVKALEVVNKWRDWVINTDPYRPDGSLRARWEWKCKAGSYWMNGTEADWIAWRGFNSVDTFRCVLKHLKNWLEEIIPPLMGILMARGAIFGLALIWYFWAWGFNFGSCFALLVAVSILAYLVFRL</sequence>
<dbReference type="Pfam" id="PF10544">
    <property type="entry name" value="T5orf172"/>
    <property type="match status" value="1"/>
</dbReference>
<gene>
    <name evidence="4" type="ORF">NA56DRAFT_745866</name>
</gene>
<accession>A0A2J6QDW3</accession>
<organism evidence="4 5">
    <name type="scientific">Hyaloscypha hepaticicola</name>
    <dbReference type="NCBI Taxonomy" id="2082293"/>
    <lineage>
        <taxon>Eukaryota</taxon>
        <taxon>Fungi</taxon>
        <taxon>Dikarya</taxon>
        <taxon>Ascomycota</taxon>
        <taxon>Pezizomycotina</taxon>
        <taxon>Leotiomycetes</taxon>
        <taxon>Helotiales</taxon>
        <taxon>Hyaloscyphaceae</taxon>
        <taxon>Hyaloscypha</taxon>
    </lineage>
</organism>
<feature type="compositionally biased region" description="Polar residues" evidence="1">
    <location>
        <begin position="31"/>
        <end position="45"/>
    </location>
</feature>
<evidence type="ECO:0000259" key="3">
    <source>
        <dbReference type="SMART" id="SM00974"/>
    </source>
</evidence>
<keyword evidence="2" id="KW-0812">Transmembrane</keyword>